<reference evidence="1 2" key="1">
    <citation type="submission" date="2017-10" db="EMBL/GenBank/DDBJ databases">
        <title>Comparative genomics in systemic dimorphic fungi from Ajellomycetaceae.</title>
        <authorList>
            <person name="Munoz J.F."/>
            <person name="Mcewen J.G."/>
            <person name="Clay O.K."/>
            <person name="Cuomo C.A."/>
        </authorList>
    </citation>
    <scope>NUCLEOTIDE SEQUENCE [LARGE SCALE GENOMIC DNA]</scope>
    <source>
        <strain evidence="1 2">UAMH5409</strain>
    </source>
</reference>
<keyword evidence="2" id="KW-1185">Reference proteome</keyword>
<sequence>MITWIQEKTSTVKPGTKKISPAVLTQALELFPRGVQLNTVGTHCYPGTFVEAVAATNQRERYIVASCGPGERHYTASRSVSNRIRNSHFSQPFIQSLAKIKLPGVDQVPPSPLIVETHDSFMEDALRKVTPGSGAKPTTYTTYLSSKTDTALALVEELILRDNVDVLYNCEAAHRRRRSEWPSLDLTLLNQIRGRFTAPSSALIQKAKQAVNSAAAAGRLQSAVFDLFLILCEREFLDMEIGLADPIDMGYGPPSMETIMEILECFEGPATIDEKELSQEYADLFMAPVRWLAIMIVRSVVDVERLFETIAFTRIIGELIETKFAALRKERGVISFDRDPSVCAGESPPYFGFWLPTNGIRPTDEPASVLWKALNVFNESEKVFKEDFGLSNDQLLTEEQQDEYLLRHPTLEPGLHYSGNWSGGVLNMS</sequence>
<comment type="caution">
    <text evidence="1">The sequence shown here is derived from an EMBL/GenBank/DDBJ whole genome shotgun (WGS) entry which is preliminary data.</text>
</comment>
<protein>
    <submittedName>
        <fullName evidence="1">Uncharacterized protein</fullName>
    </submittedName>
</protein>
<name>A0A2B7XGI3_9EURO</name>
<dbReference type="EMBL" id="PDNB01000106">
    <property type="protein sequence ID" value="PGH07767.1"/>
    <property type="molecule type" value="Genomic_DNA"/>
</dbReference>
<evidence type="ECO:0000313" key="2">
    <source>
        <dbReference type="Proteomes" id="UP000223968"/>
    </source>
</evidence>
<dbReference type="AlphaFoldDB" id="A0A2B7XGI3"/>
<evidence type="ECO:0000313" key="1">
    <source>
        <dbReference type="EMBL" id="PGH07767.1"/>
    </source>
</evidence>
<accession>A0A2B7XGI3</accession>
<proteinExistence type="predicted"/>
<dbReference type="OrthoDB" id="4172141at2759"/>
<organism evidence="1 2">
    <name type="scientific">Helicocarpus griseus UAMH5409</name>
    <dbReference type="NCBI Taxonomy" id="1447875"/>
    <lineage>
        <taxon>Eukaryota</taxon>
        <taxon>Fungi</taxon>
        <taxon>Dikarya</taxon>
        <taxon>Ascomycota</taxon>
        <taxon>Pezizomycotina</taxon>
        <taxon>Eurotiomycetes</taxon>
        <taxon>Eurotiomycetidae</taxon>
        <taxon>Onygenales</taxon>
        <taxon>Ajellomycetaceae</taxon>
        <taxon>Helicocarpus</taxon>
    </lineage>
</organism>
<gene>
    <name evidence="1" type="ORF">AJ79_06155</name>
</gene>
<dbReference type="Proteomes" id="UP000223968">
    <property type="component" value="Unassembled WGS sequence"/>
</dbReference>